<protein>
    <recommendedName>
        <fullName evidence="12">ER transporter 6TM N-terminal domain-containing protein</fullName>
    </recommendedName>
</protein>
<evidence type="ECO:0000256" key="1">
    <source>
        <dbReference type="ARBA" id="ARBA00004141"/>
    </source>
</evidence>
<dbReference type="EMBL" id="GG698497">
    <property type="protein sequence ID" value="EGD96802.1"/>
    <property type="molecule type" value="Genomic_DNA"/>
</dbReference>
<reference evidence="11" key="1">
    <citation type="journal article" date="2012" name="MBio">
        <title>Comparative genome analysis of Trichophyton rubrum and related dermatophytes reveals candidate genes involved in infection.</title>
        <authorList>
            <person name="Martinez D.A."/>
            <person name="Oliver B.G."/>
            <person name="Graeser Y."/>
            <person name="Goldberg J.M."/>
            <person name="Li W."/>
            <person name="Martinez-Rossi N.M."/>
            <person name="Monod M."/>
            <person name="Shelest E."/>
            <person name="Barton R.C."/>
            <person name="Birch E."/>
            <person name="Brakhage A.A."/>
            <person name="Chen Z."/>
            <person name="Gurr S.J."/>
            <person name="Heiman D."/>
            <person name="Heitman J."/>
            <person name="Kosti I."/>
            <person name="Rossi A."/>
            <person name="Saif S."/>
            <person name="Samalova M."/>
            <person name="Saunders C.W."/>
            <person name="Shea T."/>
            <person name="Summerbell R.C."/>
            <person name="Xu J."/>
            <person name="Young S."/>
            <person name="Zeng Q."/>
            <person name="Birren B.W."/>
            <person name="Cuomo C.A."/>
            <person name="White T.C."/>
        </authorList>
    </citation>
    <scope>NUCLEOTIDE SEQUENCE [LARGE SCALE GENOMIC DNA]</scope>
    <source>
        <strain evidence="11">CBS 112818</strain>
    </source>
</reference>
<feature type="region of interest" description="Disordered" evidence="5">
    <location>
        <begin position="903"/>
        <end position="930"/>
    </location>
</feature>
<feature type="compositionally biased region" description="Basic and acidic residues" evidence="5">
    <location>
        <begin position="429"/>
        <end position="439"/>
    </location>
</feature>
<dbReference type="Pfam" id="PF10334">
    <property type="entry name" value="BRE4"/>
    <property type="match status" value="1"/>
</dbReference>
<feature type="transmembrane region" description="Helical" evidence="6">
    <location>
        <begin position="180"/>
        <end position="199"/>
    </location>
</feature>
<feature type="transmembrane region" description="Helical" evidence="6">
    <location>
        <begin position="757"/>
        <end position="780"/>
    </location>
</feature>
<feature type="domain" description="DUF2421" evidence="7">
    <location>
        <begin position="781"/>
        <end position="903"/>
    </location>
</feature>
<evidence type="ECO:0000259" key="8">
    <source>
        <dbReference type="Pfam" id="PF10337"/>
    </source>
</evidence>
<evidence type="ECO:0000259" key="9">
    <source>
        <dbReference type="Pfam" id="PF13515"/>
    </source>
</evidence>
<feature type="domain" description="Integral membrane bound transporter" evidence="9">
    <location>
        <begin position="644"/>
        <end position="776"/>
    </location>
</feature>
<feature type="compositionally biased region" description="Basic residues" evidence="5">
    <location>
        <begin position="253"/>
        <end position="266"/>
    </location>
</feature>
<evidence type="ECO:0000259" key="7">
    <source>
        <dbReference type="Pfam" id="PF10334"/>
    </source>
</evidence>
<feature type="transmembrane region" description="Helical" evidence="6">
    <location>
        <begin position="1029"/>
        <end position="1050"/>
    </location>
</feature>
<sequence>MGRRSWSLWTPKAIWKALEIDNRTILQMLKGGLPPTIVIAMYQSDMVTGVSQNYGFLSAIIAVVSQCLLSRARFTKIMIFSLSALCVSASICCLGIYCVVKAREHTTPQGKPAGEYNASACAVAAIWFLFAIWLVNSIRAFRPIELQAPASTFSMFIAITMTRAGVITSLSSGLQGIKSLLLAFLIGFAISTGVSIFILPTTSRSTFFHSIRGYPTIVKEILDSQIAFVKCSEDEGPWQLTRRSTIARRRTNSVHKLHGIRKKKDNKQKQPTESESTATQLKNGIRNLSSIHSSARAELYFAKQEIAWGRLTAEDLETLFSLLRSILLPLSGIAMLPEVFRKLTKTVEAADLDEVRVTDYGYRPVVGGRPALMPSESQYEIPEITEHFVQPLCERLETASGLVEAGFQHAFITLKLIKLPKSRGTTSGPRDEEAPEEKSVPGNPHFVTEFEQKLKNHFALRKHLPEKWATLTAFAPFHERGSIAQEPRTIQKEFFVLLFIGHLQDILLQAVLDLVYFAESKVADGTIKSKRLQFPKREYVKQWFFASDPEEKDDNNKEGDTTSKMKQETGNRYSKDQDPLKSRYPDPEHMPPTNTWQRIGCGIRAISHFLSSEQSSFGVRVAIAAFCAVILAYLPQTQAFFFRVRAIWVVIVILIAMNPTSGNSLFGLMGRFIATILSTILALAVWYVVYGKTAGVIVLTYVANCLQYYPYIRSPRFIPPTIIGVITFNLIIAFELLSRKLGIEKVESSGLPYYPVYLFGPYRCVAVIVACAISYFWVVFPSPTSAGSRVRKTLGRSLFVLANFYSCMHTSIEVWINQEQGDINDSQSPGQLLDRARTKLLAEEMALLKSLTVFSDFTRYEPPIGGRFPKETYDNIISAIQAILTSMDLMALATRNLERMSEYSQDTDVVDDNSPSARRKPSRSTASRHQIAEGERWIQHLAEAANSPEFRSGVITSVLYHLSAAVTNCLCLPPYLAPPHPFPLARKLRRINEDLLKFKNVENPSFAAIIAIEVLSSMVSSNLKTLMRFAVPFSYPSLFICALLTCFELAMSSDLWESSTLTYTFENTGATYEKRDSTRMKQKGAQKGIEPQGFWLLR</sequence>
<feature type="domain" description="Putative ER transporter 6TM N-terminal" evidence="8">
    <location>
        <begin position="115"/>
        <end position="348"/>
    </location>
</feature>
<keyword evidence="4 6" id="KW-0472">Membrane</keyword>
<dbReference type="GO" id="GO:0016020">
    <property type="term" value="C:membrane"/>
    <property type="evidence" value="ECO:0007669"/>
    <property type="project" value="UniProtKB-SubCell"/>
</dbReference>
<comment type="subcellular location">
    <subcellularLocation>
        <location evidence="1">Membrane</location>
        <topology evidence="1">Multi-pass membrane protein</topology>
    </subcellularLocation>
</comment>
<name>F2RZX2_TRIT1</name>
<proteinExistence type="predicted"/>
<keyword evidence="11" id="KW-1185">Reference proteome</keyword>
<feature type="transmembrane region" description="Helical" evidence="6">
    <location>
        <begin position="617"/>
        <end position="634"/>
    </location>
</feature>
<evidence type="ECO:0000256" key="6">
    <source>
        <dbReference type="SAM" id="Phobius"/>
    </source>
</evidence>
<dbReference type="InterPro" id="IPR018820">
    <property type="entry name" value="BRE4-related_DUF2421"/>
</dbReference>
<keyword evidence="3 6" id="KW-1133">Transmembrane helix</keyword>
<accession>F2RZX2</accession>
<feature type="region of interest" description="Disordered" evidence="5">
    <location>
        <begin position="253"/>
        <end position="280"/>
    </location>
</feature>
<feature type="compositionally biased region" description="Basic and acidic residues" evidence="5">
    <location>
        <begin position="554"/>
        <end position="589"/>
    </location>
</feature>
<dbReference type="PANTHER" id="PTHR37994">
    <property type="entry name" value="ARAE_2_N DOMAIN-CONTAINING PROTEIN-RELATED"/>
    <property type="match status" value="1"/>
</dbReference>
<evidence type="ECO:0000256" key="4">
    <source>
        <dbReference type="ARBA" id="ARBA00023136"/>
    </source>
</evidence>
<organism evidence="10 11">
    <name type="scientific">Trichophyton tonsurans (strain CBS 112818)</name>
    <name type="common">Scalp ringworm fungus</name>
    <dbReference type="NCBI Taxonomy" id="647933"/>
    <lineage>
        <taxon>Eukaryota</taxon>
        <taxon>Fungi</taxon>
        <taxon>Dikarya</taxon>
        <taxon>Ascomycota</taxon>
        <taxon>Pezizomycotina</taxon>
        <taxon>Eurotiomycetes</taxon>
        <taxon>Eurotiomycetidae</taxon>
        <taxon>Onygenales</taxon>
        <taxon>Arthrodermataceae</taxon>
        <taxon>Trichophyton</taxon>
    </lineage>
</organism>
<feature type="transmembrane region" description="Helical" evidence="6">
    <location>
        <begin position="117"/>
        <end position="136"/>
    </location>
</feature>
<dbReference type="Proteomes" id="UP000009172">
    <property type="component" value="Unassembled WGS sequence"/>
</dbReference>
<evidence type="ECO:0000256" key="3">
    <source>
        <dbReference type="ARBA" id="ARBA00022989"/>
    </source>
</evidence>
<dbReference type="OrthoDB" id="2274698at2759"/>
<feature type="transmembrane region" description="Helical" evidence="6">
    <location>
        <begin position="718"/>
        <end position="737"/>
    </location>
</feature>
<evidence type="ECO:0000313" key="11">
    <source>
        <dbReference type="Proteomes" id="UP000009172"/>
    </source>
</evidence>
<evidence type="ECO:0000256" key="5">
    <source>
        <dbReference type="SAM" id="MobiDB-lite"/>
    </source>
</evidence>
<feature type="transmembrane region" description="Helical" evidence="6">
    <location>
        <begin position="77"/>
        <end position="97"/>
    </location>
</feature>
<gene>
    <name evidence="10" type="ORF">TESG_04233</name>
</gene>
<feature type="transmembrane region" description="Helical" evidence="6">
    <location>
        <begin position="669"/>
        <end position="688"/>
    </location>
</feature>
<dbReference type="InterPro" id="IPR018823">
    <property type="entry name" value="ArAE_2_N"/>
</dbReference>
<evidence type="ECO:0000256" key="2">
    <source>
        <dbReference type="ARBA" id="ARBA00022692"/>
    </source>
</evidence>
<feature type="transmembrane region" description="Helical" evidence="6">
    <location>
        <begin position="148"/>
        <end position="168"/>
    </location>
</feature>
<keyword evidence="2 6" id="KW-0812">Transmembrane</keyword>
<dbReference type="InterPro" id="IPR049453">
    <property type="entry name" value="Memb_transporter_dom"/>
</dbReference>
<evidence type="ECO:0000313" key="10">
    <source>
        <dbReference type="EMBL" id="EGD96802.1"/>
    </source>
</evidence>
<feature type="region of interest" description="Disordered" evidence="5">
    <location>
        <begin position="422"/>
        <end position="443"/>
    </location>
</feature>
<dbReference type="AlphaFoldDB" id="F2RZX2"/>
<dbReference type="Pfam" id="PF13515">
    <property type="entry name" value="FUSC_2"/>
    <property type="match status" value="1"/>
</dbReference>
<evidence type="ECO:0008006" key="12">
    <source>
        <dbReference type="Google" id="ProtNLM"/>
    </source>
</evidence>
<feature type="region of interest" description="Disordered" evidence="5">
    <location>
        <begin position="549"/>
        <end position="593"/>
    </location>
</feature>
<dbReference type="PANTHER" id="PTHR37994:SF4">
    <property type="entry name" value="ER TRANSPORTER 6TM N-TERMINAL DOMAIN-CONTAINING PROTEIN-RELATED"/>
    <property type="match status" value="1"/>
</dbReference>
<dbReference type="Pfam" id="PF10337">
    <property type="entry name" value="ArAE_2_N"/>
    <property type="match status" value="1"/>
</dbReference>
<dbReference type="HOGENOM" id="CLU_001788_0_1_1"/>
<feature type="transmembrane region" description="Helical" evidence="6">
    <location>
        <begin position="640"/>
        <end position="657"/>
    </location>
</feature>